<sequence length="349" mass="37643">MESDESFVALVHHEGKIRYKTREGVKFTDKSPANLFMTTRTTLVDLQGSIMRKLGLDGRKRVKIYYRIPISVVAQGVKYECLAIEGDDDLQILFHCRRQFPEVRTTELFVEIADSLASSGGSAPIPRPANVGEASGSRNERVVSPFASPSFDFNLQAEMATGGNEAGDSRTFGEVGVPVAATPQPVSPPAFEGVPVPDPQVAEALRADESDAEPQFIEGESEDEAGPAPPPQGGASSSGTQQYPTHLSELNLDALSGPGRGASGASGAASSAQASQGSNMPAEFVVGHSFHTKEEAVVAVKNYNIRRGVEYRVMESDHAKYLGKCKEFGKGCTWLIRLTLRKRKDLWEV</sequence>
<evidence type="ECO:0000256" key="1">
    <source>
        <dbReference type="SAM" id="MobiDB-lite"/>
    </source>
</evidence>
<proteinExistence type="predicted"/>
<keyword evidence="4" id="KW-1185">Reference proteome</keyword>
<gene>
    <name evidence="3" type="ORF">PIB30_093159</name>
</gene>
<dbReference type="Proteomes" id="UP001341840">
    <property type="component" value="Unassembled WGS sequence"/>
</dbReference>
<accession>A0ABU6ZTT2</accession>
<dbReference type="Pfam" id="PF03108">
    <property type="entry name" value="DBD_Tnp_Mut"/>
    <property type="match status" value="1"/>
</dbReference>
<reference evidence="3 4" key="1">
    <citation type="journal article" date="2023" name="Plants (Basel)">
        <title>Bridging the Gap: Combining Genomics and Transcriptomics Approaches to Understand Stylosanthes scabra, an Orphan Legume from the Brazilian Caatinga.</title>
        <authorList>
            <person name="Ferreira-Neto J.R.C."/>
            <person name="da Silva M.D."/>
            <person name="Binneck E."/>
            <person name="de Melo N.F."/>
            <person name="da Silva R.H."/>
            <person name="de Melo A.L.T.M."/>
            <person name="Pandolfi V."/>
            <person name="Bustamante F.O."/>
            <person name="Brasileiro-Vidal A.C."/>
            <person name="Benko-Iseppon A.M."/>
        </authorList>
    </citation>
    <scope>NUCLEOTIDE SEQUENCE [LARGE SCALE GENOMIC DNA]</scope>
    <source>
        <tissue evidence="3">Leaves</tissue>
    </source>
</reference>
<dbReference type="EMBL" id="JASCZI010273831">
    <property type="protein sequence ID" value="MED6225389.1"/>
    <property type="molecule type" value="Genomic_DNA"/>
</dbReference>
<feature type="compositionally biased region" description="Low complexity" evidence="1">
    <location>
        <begin position="233"/>
        <end position="242"/>
    </location>
</feature>
<name>A0ABU6ZTT2_9FABA</name>
<protein>
    <recommendedName>
        <fullName evidence="2">Transposase MuDR plant domain-containing protein</fullName>
    </recommendedName>
</protein>
<comment type="caution">
    <text evidence="3">The sequence shown here is derived from an EMBL/GenBank/DDBJ whole genome shotgun (WGS) entry which is preliminary data.</text>
</comment>
<feature type="domain" description="Transposase MuDR plant" evidence="2">
    <location>
        <begin position="284"/>
        <end position="348"/>
    </location>
</feature>
<evidence type="ECO:0000313" key="4">
    <source>
        <dbReference type="Proteomes" id="UP001341840"/>
    </source>
</evidence>
<evidence type="ECO:0000259" key="2">
    <source>
        <dbReference type="Pfam" id="PF03108"/>
    </source>
</evidence>
<feature type="region of interest" description="Disordered" evidence="1">
    <location>
        <begin position="117"/>
        <end position="140"/>
    </location>
</feature>
<dbReference type="InterPro" id="IPR004332">
    <property type="entry name" value="Transposase_MuDR"/>
</dbReference>
<organism evidence="3 4">
    <name type="scientific">Stylosanthes scabra</name>
    <dbReference type="NCBI Taxonomy" id="79078"/>
    <lineage>
        <taxon>Eukaryota</taxon>
        <taxon>Viridiplantae</taxon>
        <taxon>Streptophyta</taxon>
        <taxon>Embryophyta</taxon>
        <taxon>Tracheophyta</taxon>
        <taxon>Spermatophyta</taxon>
        <taxon>Magnoliopsida</taxon>
        <taxon>eudicotyledons</taxon>
        <taxon>Gunneridae</taxon>
        <taxon>Pentapetalae</taxon>
        <taxon>rosids</taxon>
        <taxon>fabids</taxon>
        <taxon>Fabales</taxon>
        <taxon>Fabaceae</taxon>
        <taxon>Papilionoideae</taxon>
        <taxon>50 kb inversion clade</taxon>
        <taxon>dalbergioids sensu lato</taxon>
        <taxon>Dalbergieae</taxon>
        <taxon>Pterocarpus clade</taxon>
        <taxon>Stylosanthes</taxon>
    </lineage>
</organism>
<evidence type="ECO:0000313" key="3">
    <source>
        <dbReference type="EMBL" id="MED6225389.1"/>
    </source>
</evidence>
<feature type="compositionally biased region" description="Low complexity" evidence="1">
    <location>
        <begin position="265"/>
        <end position="274"/>
    </location>
</feature>
<feature type="region of interest" description="Disordered" evidence="1">
    <location>
        <begin position="208"/>
        <end position="274"/>
    </location>
</feature>